<dbReference type="Proteomes" id="UP000324222">
    <property type="component" value="Unassembled WGS sequence"/>
</dbReference>
<gene>
    <name evidence="1" type="ORF">E2C01_079697</name>
</gene>
<accession>A0A5B7IXP5</accession>
<name>A0A5B7IXP5_PORTR</name>
<dbReference type="EMBL" id="VSRR010066885">
    <property type="protein sequence ID" value="MPC84944.1"/>
    <property type="molecule type" value="Genomic_DNA"/>
</dbReference>
<protein>
    <submittedName>
        <fullName evidence="1">Uncharacterized protein</fullName>
    </submittedName>
</protein>
<proteinExistence type="predicted"/>
<comment type="caution">
    <text evidence="1">The sequence shown here is derived from an EMBL/GenBank/DDBJ whole genome shotgun (WGS) entry which is preliminary data.</text>
</comment>
<evidence type="ECO:0000313" key="1">
    <source>
        <dbReference type="EMBL" id="MPC84944.1"/>
    </source>
</evidence>
<keyword evidence="2" id="KW-1185">Reference proteome</keyword>
<evidence type="ECO:0000313" key="2">
    <source>
        <dbReference type="Proteomes" id="UP000324222"/>
    </source>
</evidence>
<organism evidence="1 2">
    <name type="scientific">Portunus trituberculatus</name>
    <name type="common">Swimming crab</name>
    <name type="synonym">Neptunus trituberculatus</name>
    <dbReference type="NCBI Taxonomy" id="210409"/>
    <lineage>
        <taxon>Eukaryota</taxon>
        <taxon>Metazoa</taxon>
        <taxon>Ecdysozoa</taxon>
        <taxon>Arthropoda</taxon>
        <taxon>Crustacea</taxon>
        <taxon>Multicrustacea</taxon>
        <taxon>Malacostraca</taxon>
        <taxon>Eumalacostraca</taxon>
        <taxon>Eucarida</taxon>
        <taxon>Decapoda</taxon>
        <taxon>Pleocyemata</taxon>
        <taxon>Brachyura</taxon>
        <taxon>Eubrachyura</taxon>
        <taxon>Portunoidea</taxon>
        <taxon>Portunidae</taxon>
        <taxon>Portuninae</taxon>
        <taxon>Portunus</taxon>
    </lineage>
</organism>
<dbReference type="AlphaFoldDB" id="A0A5B7IXP5"/>
<reference evidence="1 2" key="1">
    <citation type="submission" date="2019-05" db="EMBL/GenBank/DDBJ databases">
        <title>Another draft genome of Portunus trituberculatus and its Hox gene families provides insights of decapod evolution.</title>
        <authorList>
            <person name="Jeong J.-H."/>
            <person name="Song I."/>
            <person name="Kim S."/>
            <person name="Choi T."/>
            <person name="Kim D."/>
            <person name="Ryu S."/>
            <person name="Kim W."/>
        </authorList>
    </citation>
    <scope>NUCLEOTIDE SEQUENCE [LARGE SCALE GENOMIC DNA]</scope>
    <source>
        <tissue evidence="1">Muscle</tissue>
    </source>
</reference>
<sequence>MFSGSGCSCEMVLTPRPSAPSHPRHLQQTTSRSVALAWSAVRRSSCDKCQVCVALTRPDTTTCLGGG</sequence>